<keyword evidence="2" id="KW-1185">Reference proteome</keyword>
<accession>A0ABT0SFJ9</accession>
<dbReference type="Proteomes" id="UP001431235">
    <property type="component" value="Unassembled WGS sequence"/>
</dbReference>
<dbReference type="EMBL" id="JAIKTS010000001">
    <property type="protein sequence ID" value="MCL7714077.1"/>
    <property type="molecule type" value="Genomic_DNA"/>
</dbReference>
<evidence type="ECO:0000313" key="1">
    <source>
        <dbReference type="EMBL" id="MCL7714077.1"/>
    </source>
</evidence>
<reference evidence="1 2" key="1">
    <citation type="submission" date="2021-08" db="EMBL/GenBank/DDBJ databases">
        <title>Novel members of of the genus Stenotrophomonas from differernt environment.</title>
        <authorList>
            <person name="Deng Y."/>
        </authorList>
    </citation>
    <scope>NUCLEOTIDE SEQUENCE [LARGE SCALE GENOMIC DNA]</scope>
    <source>
        <strain evidence="1 2">CPCC 101365</strain>
    </source>
</reference>
<gene>
    <name evidence="1" type="ORF">K5L01_05315</name>
</gene>
<sequence>MIKDDFWRSNVTAGLSTEDRYTLIYLQTCPSSNVIGVFQIVPSISAAEMGWDPDQLLTVIRRLTQMSLVDFDPPTNFVWVRTWWQHNVINGAFAGKVRGKALAEIRAMPERWIKPYVADLIGKVSPDASVLQSDLATEFLTEDAPSMGHPSPINGAAGTTTTVPASINPTTTDVVSLSLPRSLSEIDRSTAAEIVSNAITDHSTAQQILDELDAVNASGRIRETWGQYLYGLIAKANAGGFHPAAGRTVAKQRAPQPSLREKLNLPRPEKIASREVAEAAIAAIRRGLAYEETRHE</sequence>
<protein>
    <submittedName>
        <fullName evidence="1">Uncharacterized protein</fullName>
    </submittedName>
</protein>
<proteinExistence type="predicted"/>
<dbReference type="RefSeq" id="WP_250062589.1">
    <property type="nucleotide sequence ID" value="NZ_JAIKTS010000001.1"/>
</dbReference>
<comment type="caution">
    <text evidence="1">The sequence shown here is derived from an EMBL/GenBank/DDBJ whole genome shotgun (WGS) entry which is preliminary data.</text>
</comment>
<name>A0ABT0SFJ9_9GAMM</name>
<organism evidence="1 2">
    <name type="scientific">Stenotrophomonas mori</name>
    <dbReference type="NCBI Taxonomy" id="2871096"/>
    <lineage>
        <taxon>Bacteria</taxon>
        <taxon>Pseudomonadati</taxon>
        <taxon>Pseudomonadota</taxon>
        <taxon>Gammaproteobacteria</taxon>
        <taxon>Lysobacterales</taxon>
        <taxon>Lysobacteraceae</taxon>
        <taxon>Stenotrophomonas</taxon>
    </lineage>
</organism>
<evidence type="ECO:0000313" key="2">
    <source>
        <dbReference type="Proteomes" id="UP001431235"/>
    </source>
</evidence>